<dbReference type="InterPro" id="IPR057666">
    <property type="entry name" value="DrpA_SLOG"/>
</dbReference>
<evidence type="ECO:0000313" key="6">
    <source>
        <dbReference type="Proteomes" id="UP001595379"/>
    </source>
</evidence>
<evidence type="ECO:0000259" key="4">
    <source>
        <dbReference type="Pfam" id="PF17782"/>
    </source>
</evidence>
<dbReference type="PANTHER" id="PTHR43022">
    <property type="entry name" value="PROTEIN SMF"/>
    <property type="match status" value="1"/>
</dbReference>
<dbReference type="RefSeq" id="WP_343163468.1">
    <property type="nucleotide sequence ID" value="NZ_JBHRSV010000001.1"/>
</dbReference>
<evidence type="ECO:0000256" key="1">
    <source>
        <dbReference type="ARBA" id="ARBA00006525"/>
    </source>
</evidence>
<dbReference type="Pfam" id="PF17782">
    <property type="entry name" value="WHD_DprA"/>
    <property type="match status" value="1"/>
</dbReference>
<dbReference type="EMBL" id="JBHRSV010000001">
    <property type="protein sequence ID" value="MFC2924825.1"/>
    <property type="molecule type" value="Genomic_DNA"/>
</dbReference>
<comment type="caution">
    <text evidence="5">The sequence shown here is derived from an EMBL/GenBank/DDBJ whole genome shotgun (WGS) entry which is preliminary data.</text>
</comment>
<evidence type="ECO:0000256" key="2">
    <source>
        <dbReference type="SAM" id="MobiDB-lite"/>
    </source>
</evidence>
<dbReference type="Gene3D" id="1.10.10.10">
    <property type="entry name" value="Winged helix-like DNA-binding domain superfamily/Winged helix DNA-binding domain"/>
    <property type="match status" value="1"/>
</dbReference>
<feature type="domain" description="Smf/DprA SLOG" evidence="3">
    <location>
        <begin position="75"/>
        <end position="277"/>
    </location>
</feature>
<reference evidence="6" key="1">
    <citation type="journal article" date="2019" name="Int. J. Syst. Evol. Microbiol.">
        <title>The Global Catalogue of Microorganisms (GCM) 10K type strain sequencing project: providing services to taxonomists for standard genome sequencing and annotation.</title>
        <authorList>
            <consortium name="The Broad Institute Genomics Platform"/>
            <consortium name="The Broad Institute Genome Sequencing Center for Infectious Disease"/>
            <person name="Wu L."/>
            <person name="Ma J."/>
        </authorList>
    </citation>
    <scope>NUCLEOTIDE SEQUENCE [LARGE SCALE GENOMIC DNA]</scope>
    <source>
        <strain evidence="6">KCTC 52487</strain>
    </source>
</reference>
<dbReference type="Pfam" id="PF21102">
    <property type="entry name" value="DprA_N"/>
    <property type="match status" value="1"/>
</dbReference>
<dbReference type="InterPro" id="IPR036388">
    <property type="entry name" value="WH-like_DNA-bd_sf"/>
</dbReference>
<dbReference type="Proteomes" id="UP001595379">
    <property type="component" value="Unassembled WGS sequence"/>
</dbReference>
<dbReference type="NCBIfam" id="TIGR00732">
    <property type="entry name" value="dprA"/>
    <property type="match status" value="1"/>
</dbReference>
<protein>
    <submittedName>
        <fullName evidence="5">DNA-processing protein DprA</fullName>
    </submittedName>
</protein>
<dbReference type="Pfam" id="PF02481">
    <property type="entry name" value="DNA_processg_A"/>
    <property type="match status" value="1"/>
</dbReference>
<organism evidence="5 6">
    <name type="scientific">Hyphobacterium vulgare</name>
    <dbReference type="NCBI Taxonomy" id="1736751"/>
    <lineage>
        <taxon>Bacteria</taxon>
        <taxon>Pseudomonadati</taxon>
        <taxon>Pseudomonadota</taxon>
        <taxon>Alphaproteobacteria</taxon>
        <taxon>Maricaulales</taxon>
        <taxon>Maricaulaceae</taxon>
        <taxon>Hyphobacterium</taxon>
    </lineage>
</organism>
<evidence type="ECO:0000259" key="3">
    <source>
        <dbReference type="Pfam" id="PF02481"/>
    </source>
</evidence>
<dbReference type="SUPFAM" id="SSF102405">
    <property type="entry name" value="MCP/YpsA-like"/>
    <property type="match status" value="1"/>
</dbReference>
<dbReference type="InterPro" id="IPR003488">
    <property type="entry name" value="DprA"/>
</dbReference>
<comment type="similarity">
    <text evidence="1">Belongs to the DprA/Smf family.</text>
</comment>
<dbReference type="InterPro" id="IPR041614">
    <property type="entry name" value="DprA_WH"/>
</dbReference>
<dbReference type="PANTHER" id="PTHR43022:SF1">
    <property type="entry name" value="PROTEIN SMF"/>
    <property type="match status" value="1"/>
</dbReference>
<feature type="domain" description="DprA winged helix" evidence="4">
    <location>
        <begin position="304"/>
        <end position="360"/>
    </location>
</feature>
<gene>
    <name evidence="5" type="primary">dprA</name>
    <name evidence="5" type="ORF">ACFOOR_01760</name>
</gene>
<feature type="region of interest" description="Disordered" evidence="2">
    <location>
        <begin position="287"/>
        <end position="308"/>
    </location>
</feature>
<evidence type="ECO:0000313" key="5">
    <source>
        <dbReference type="EMBL" id="MFC2924825.1"/>
    </source>
</evidence>
<name>A0ABV6ZTS0_9PROT</name>
<dbReference type="Gene3D" id="3.40.50.450">
    <property type="match status" value="1"/>
</dbReference>
<proteinExistence type="inferred from homology"/>
<keyword evidence="6" id="KW-1185">Reference proteome</keyword>
<sequence>MSANRTAWLRLARTDGVGPVTFFKLIERFGEAEAALDALPGLARKAGRAQAPRMPSREEAESEIAATEDFGARIAIASDADYPPLLLELDPPPPVLTLMGPLGFDRPSCAIVGSRNASAIGMKFARELAQGLGARGVTVVSGLARGIDGAAHTGSLETGTVAVLAGGINHIYPPEHRELQAEIARRGCLVTESRFGLSPTARDFPRRNRIISGLSLGTVVVEAALKSGSLITARLAAEQNREVMATPGSPLDPRAKGTNKLIREGAALIESADDVLDILGQLKRRVAEEDSDGWMPPPSDGERPDDSDVDAVRERVAGLLSPSPVSVDELARAAGCPVQLVMAALVELELAGRAEIAPGGQVRSA</sequence>
<accession>A0ABV6ZTS0</accession>